<proteinExistence type="evidence at transcript level"/>
<reference evidence="1" key="6">
    <citation type="submission" date="2004-04" db="EMBL/GenBank/DDBJ databases">
        <authorList>
            <person name="Arakawa T."/>
            <person name="Carninci P."/>
            <person name="Fukuda S."/>
            <person name="Hashizume W."/>
            <person name="Hayashida K."/>
            <person name="Hori F."/>
            <person name="Iida J."/>
            <person name="Imamura K."/>
            <person name="Imotani K."/>
            <person name="Itoh M."/>
            <person name="Kanagawa S."/>
            <person name="Kawai J."/>
            <person name="Kojima M."/>
            <person name="Konno H."/>
            <person name="Murata M."/>
            <person name="Nakamura M."/>
            <person name="Ninomiya N."/>
            <person name="Nishiyori H."/>
            <person name="Nomura K."/>
            <person name="Ohno M."/>
            <person name="Sakazume N."/>
            <person name="Sano H."/>
            <person name="Sasaki D."/>
            <person name="Shibata K."/>
            <person name="Shiraki T."/>
            <person name="Tagami M."/>
            <person name="Tagami Y."/>
            <person name="Waki K."/>
            <person name="Watahiki A."/>
            <person name="Muramatsu M."/>
            <person name="Hayashizaki Y."/>
        </authorList>
    </citation>
    <scope>NUCLEOTIDE SEQUENCE</scope>
    <source>
        <strain evidence="1">C57BL/6J</strain>
        <tissue evidence="1">Oviduct</tissue>
    </source>
</reference>
<dbReference type="AlphaFoldDB" id="Q3TNR5"/>
<reference evidence="1" key="5">
    <citation type="journal article" date="2002" name="Nature">
        <title>Analysis of the mouse transcriptome based on functional annotation of 60,770 full-length cDNAs.</title>
        <authorList>
            <consortium name="The FANTOM Consortium and the RIKEN Genome Exploration Research Group Phase I and II Team"/>
        </authorList>
    </citation>
    <scope>NUCLEOTIDE SEQUENCE</scope>
    <source>
        <strain evidence="1">C57BL/6J</strain>
        <tissue evidence="1">Oviduct</tissue>
    </source>
</reference>
<reference evidence="1" key="8">
    <citation type="journal article" date="2005" name="Science">
        <title>Antisense Transcription in the Mammalian Transcriptome.</title>
        <authorList>
            <consortium name="RIKEN Genome Exploration Research Group and Genome Science Group (Genome Network Project Core Group) and the FANTOM Consortium"/>
        </authorList>
    </citation>
    <scope>NUCLEOTIDE SEQUENCE</scope>
    <source>
        <strain evidence="1">C57BL/6J</strain>
        <tissue evidence="1">Oviduct</tissue>
    </source>
</reference>
<sequence>MWLLGIELRTSGRRSKAIKSKNQSPTIQVSGIQLMIFWAPPRAWVISPAMPFVAPVSSSRLQMPVLHCCCSWWSSHGTGISKTLHDPFSPGRSIATEAALSPMAFHGLSQCQASAALLNSFMPSKPVPPG</sequence>
<name>Q3TNR5_MOUSE</name>
<dbReference type="MGI" id="MGI:2442870">
    <property type="gene designation" value="E230008O15Rik"/>
</dbReference>
<evidence type="ECO:0000313" key="2">
    <source>
        <dbReference type="MGI" id="MGI:2442870"/>
    </source>
</evidence>
<dbReference type="AGR" id="MGI:2442870"/>
<accession>Q3TNR5</accession>
<gene>
    <name evidence="2" type="primary">E230008O15Rik</name>
</gene>
<reference evidence="1" key="7">
    <citation type="journal article" date="2005" name="Science">
        <title>The Transcriptional Landscape of the Mammalian Genome.</title>
        <authorList>
            <consortium name="The FANTOM Consortium"/>
            <consortium name="Riken Genome Exploration Research Group and Genome Science Group (Genome Network Project Core Group)"/>
        </authorList>
    </citation>
    <scope>NUCLEOTIDE SEQUENCE</scope>
    <source>
        <strain evidence="1">C57BL/6J</strain>
        <tissue evidence="1">Oviduct</tissue>
    </source>
</reference>
<reference evidence="1" key="1">
    <citation type="journal article" date="1999" name="Methods Enzymol.">
        <title>High-efficiency full-length cDNA cloning.</title>
        <authorList>
            <person name="Carninci P."/>
            <person name="Hayashizaki Y."/>
        </authorList>
    </citation>
    <scope>NUCLEOTIDE SEQUENCE</scope>
    <source>
        <strain evidence="1">C57BL/6J</strain>
        <tissue evidence="1">Oviduct</tissue>
    </source>
</reference>
<reference evidence="1" key="3">
    <citation type="journal article" date="2000" name="Genome Res.">
        <title>RIKEN integrated sequence analysis (RISA) system--384-format sequencing pipeline with 384 multicapillary sequencer.</title>
        <authorList>
            <person name="Shibata K."/>
            <person name="Itoh M."/>
            <person name="Aizawa K."/>
            <person name="Nagaoka S."/>
            <person name="Sasaki N."/>
            <person name="Carninci P."/>
            <person name="Konno H."/>
            <person name="Akiyama J."/>
            <person name="Nishi K."/>
            <person name="Kitsunai T."/>
            <person name="Tashiro H."/>
            <person name="Itoh M."/>
            <person name="Sumi N."/>
            <person name="Ishii Y."/>
            <person name="Nakamura S."/>
            <person name="Hazama M."/>
            <person name="Nishine T."/>
            <person name="Harada A."/>
            <person name="Yamamoto R."/>
            <person name="Matsumoto H."/>
            <person name="Sakaguchi S."/>
            <person name="Ikegami T."/>
            <person name="Kashiwagi K."/>
            <person name="Fujiwake S."/>
            <person name="Inoue K."/>
            <person name="Togawa Y."/>
            <person name="Izawa M."/>
            <person name="Ohara E."/>
            <person name="Watahiki M."/>
            <person name="Yoneda Y."/>
            <person name="Ishikawa T."/>
            <person name="Ozawa K."/>
            <person name="Tanaka T."/>
            <person name="Matsuura S."/>
            <person name="Kawai J."/>
            <person name="Okazaki Y."/>
            <person name="Muramatsu M."/>
            <person name="Inoue Y."/>
            <person name="Kira A."/>
            <person name="Hayashizaki Y."/>
        </authorList>
    </citation>
    <scope>NUCLEOTIDE SEQUENCE</scope>
    <source>
        <strain evidence="1">C57BL/6J</strain>
        <tissue evidence="1">Oviduct</tissue>
    </source>
</reference>
<reference evidence="1" key="4">
    <citation type="journal article" date="2001" name="Nature">
        <title>Functional annotation of a full-length mouse cDNA collection.</title>
        <authorList>
            <consortium name="The RIKEN Genome Exploration Research Group Phase II Team and the FANTOM Consortium"/>
        </authorList>
    </citation>
    <scope>NUCLEOTIDE SEQUENCE</scope>
    <source>
        <strain evidence="1">C57BL/6J</strain>
        <tissue evidence="1">Oviduct</tissue>
    </source>
</reference>
<organism evidence="1">
    <name type="scientific">Mus musculus</name>
    <name type="common">Mouse</name>
    <dbReference type="NCBI Taxonomy" id="10090"/>
    <lineage>
        <taxon>Eukaryota</taxon>
        <taxon>Metazoa</taxon>
        <taxon>Chordata</taxon>
        <taxon>Craniata</taxon>
        <taxon>Vertebrata</taxon>
        <taxon>Euteleostomi</taxon>
        <taxon>Mammalia</taxon>
        <taxon>Eutheria</taxon>
        <taxon>Euarchontoglires</taxon>
        <taxon>Glires</taxon>
        <taxon>Rodentia</taxon>
        <taxon>Myomorpha</taxon>
        <taxon>Muroidea</taxon>
        <taxon>Muridae</taxon>
        <taxon>Murinae</taxon>
        <taxon>Mus</taxon>
        <taxon>Mus</taxon>
    </lineage>
</organism>
<reference evidence="1" key="2">
    <citation type="journal article" date="2000" name="Genome Res.">
        <title>Normalization and subtraction of cap-trapper-selected cDNAs to prepare full-length cDNA libraries for rapid discovery of new genes.</title>
        <authorList>
            <person name="Carninci P."/>
            <person name="Shibata Y."/>
            <person name="Hayatsu N."/>
            <person name="Sugahara Y."/>
            <person name="Shibata K."/>
            <person name="Itoh M."/>
            <person name="Konno H."/>
            <person name="Okazaki Y."/>
            <person name="Muramatsu M."/>
            <person name="Hayashizaki Y."/>
        </authorList>
    </citation>
    <scope>NUCLEOTIDE SEQUENCE</scope>
    <source>
        <strain evidence="1">C57BL/6J</strain>
        <tissue evidence="1">Oviduct</tissue>
    </source>
</reference>
<dbReference type="EMBL" id="AK165071">
    <property type="protein sequence ID" value="BAE38023.1"/>
    <property type="molecule type" value="mRNA"/>
</dbReference>
<protein>
    <submittedName>
        <fullName evidence="1">Uncharacterized protein</fullName>
    </submittedName>
</protein>
<evidence type="ECO:0000313" key="1">
    <source>
        <dbReference type="EMBL" id="BAE38023.1"/>
    </source>
</evidence>